<keyword evidence="4" id="KW-0133">Cell shape</keyword>
<sequence length="522" mass="56578">MSRISNKTVARAAGVILAISIIGRLLGFVREQVIAARFGTSMLTDSYLMAFTLPNLIYVIIGGALATALIPVFTELAVKSGKQTASRMTSTIINISILGMVLLCGLGIWAAPTLVAGIAPGFSGETRLLTIELSRIMFPCILFMALSLLLGGILNSLKNFAVPAFTSVAFSALIIAAVYLLVPFWGIYGLAAGTLAGCLAQVLIQIPALKKLGVSYHLEIDLSHPGVRKVWELMAPAMVGISINQLYITIDRILASGLIEGSISALNFANRLMFLPYNLFVAAINTAVFPTLSEQAAEKDYASMGRTTVFGLNLIAFFTIPAAVGLFVLADPLVKLLFEHGAFDSRSTQMTVFALNFYVIGLYSQGAYSIMNRTFFSLQDTITPVKISLFTVFINLVLSLILIKPLAHGGLALATSIAATCNMIIVYYCLRRRINTLPEKQLFSTLGKIVLSSLLMGIVVHITNLYLGEILDSVFIQNQLLLVGICILVGIVTYCTAVLQMRIEEVDYLKNRIMQYKRSKVG</sequence>
<dbReference type="GO" id="GO:0015648">
    <property type="term" value="F:lipid-linked peptidoglycan transporter activity"/>
    <property type="evidence" value="ECO:0007669"/>
    <property type="project" value="TreeGrafter"/>
</dbReference>
<dbReference type="PRINTS" id="PR01806">
    <property type="entry name" value="VIRFACTRMVIN"/>
</dbReference>
<dbReference type="EMBL" id="LNQE01001832">
    <property type="protein sequence ID" value="KUG04979.1"/>
    <property type="molecule type" value="Genomic_DNA"/>
</dbReference>
<feature type="transmembrane region" description="Helical" evidence="8">
    <location>
        <begin position="409"/>
        <end position="430"/>
    </location>
</feature>
<dbReference type="GO" id="GO:0005886">
    <property type="term" value="C:plasma membrane"/>
    <property type="evidence" value="ECO:0007669"/>
    <property type="project" value="UniProtKB-SubCell"/>
</dbReference>
<dbReference type="AlphaFoldDB" id="A0A0W8E945"/>
<dbReference type="NCBIfam" id="TIGR01695">
    <property type="entry name" value="murJ_mviN"/>
    <property type="match status" value="1"/>
</dbReference>
<feature type="transmembrane region" description="Helical" evidence="8">
    <location>
        <begin position="187"/>
        <end position="209"/>
    </location>
</feature>
<evidence type="ECO:0000256" key="4">
    <source>
        <dbReference type="ARBA" id="ARBA00022960"/>
    </source>
</evidence>
<keyword evidence="3 8" id="KW-0812">Transmembrane</keyword>
<gene>
    <name evidence="9" type="ORF">ASZ90_017588</name>
</gene>
<protein>
    <submittedName>
        <fullName evidence="9">Putative peptidoglycan lipid ii flippase murj</fullName>
    </submittedName>
</protein>
<dbReference type="GO" id="GO:0008360">
    <property type="term" value="P:regulation of cell shape"/>
    <property type="evidence" value="ECO:0007669"/>
    <property type="project" value="UniProtKB-KW"/>
</dbReference>
<evidence type="ECO:0000256" key="3">
    <source>
        <dbReference type="ARBA" id="ARBA00022692"/>
    </source>
</evidence>
<feature type="transmembrane region" description="Helical" evidence="8">
    <location>
        <begin position="161"/>
        <end position="181"/>
    </location>
</feature>
<feature type="transmembrane region" description="Helical" evidence="8">
    <location>
        <begin position="12"/>
        <end position="29"/>
    </location>
</feature>
<feature type="transmembrane region" description="Helical" evidence="8">
    <location>
        <begin position="49"/>
        <end position="74"/>
    </location>
</feature>
<organism evidence="9">
    <name type="scientific">hydrocarbon metagenome</name>
    <dbReference type="NCBI Taxonomy" id="938273"/>
    <lineage>
        <taxon>unclassified sequences</taxon>
        <taxon>metagenomes</taxon>
        <taxon>ecological metagenomes</taxon>
    </lineage>
</organism>
<dbReference type="HAMAP" id="MF_02078">
    <property type="entry name" value="MurJ_MviN"/>
    <property type="match status" value="1"/>
</dbReference>
<feature type="transmembrane region" description="Helical" evidence="8">
    <location>
        <begin position="95"/>
        <end position="116"/>
    </location>
</feature>
<dbReference type="PANTHER" id="PTHR47019">
    <property type="entry name" value="LIPID II FLIPPASE MURJ"/>
    <property type="match status" value="1"/>
</dbReference>
<dbReference type="Pfam" id="PF03023">
    <property type="entry name" value="MurJ"/>
    <property type="match status" value="1"/>
</dbReference>
<feature type="transmembrane region" description="Helical" evidence="8">
    <location>
        <begin position="383"/>
        <end position="403"/>
    </location>
</feature>
<dbReference type="CDD" id="cd13123">
    <property type="entry name" value="MATE_MurJ_like"/>
    <property type="match status" value="1"/>
</dbReference>
<name>A0A0W8E945_9ZZZZ</name>
<dbReference type="InterPro" id="IPR004268">
    <property type="entry name" value="MurJ"/>
</dbReference>
<evidence type="ECO:0000256" key="1">
    <source>
        <dbReference type="ARBA" id="ARBA00004651"/>
    </source>
</evidence>
<keyword evidence="2" id="KW-1003">Cell membrane</keyword>
<evidence type="ECO:0000313" key="9">
    <source>
        <dbReference type="EMBL" id="KUG04979.1"/>
    </source>
</evidence>
<dbReference type="GO" id="GO:0034204">
    <property type="term" value="P:lipid translocation"/>
    <property type="evidence" value="ECO:0007669"/>
    <property type="project" value="TreeGrafter"/>
</dbReference>
<feature type="transmembrane region" description="Helical" evidence="8">
    <location>
        <begin position="310"/>
        <end position="330"/>
    </location>
</feature>
<dbReference type="PANTHER" id="PTHR47019:SF1">
    <property type="entry name" value="LIPID II FLIPPASE MURJ"/>
    <property type="match status" value="1"/>
</dbReference>
<evidence type="ECO:0000256" key="8">
    <source>
        <dbReference type="SAM" id="Phobius"/>
    </source>
</evidence>
<feature type="transmembrane region" description="Helical" evidence="8">
    <location>
        <begin position="479"/>
        <end position="499"/>
    </location>
</feature>
<dbReference type="PIRSF" id="PIRSF002869">
    <property type="entry name" value="MviN"/>
    <property type="match status" value="1"/>
</dbReference>
<keyword evidence="5" id="KW-0573">Peptidoglycan synthesis</keyword>
<dbReference type="InterPro" id="IPR051050">
    <property type="entry name" value="Lipid_II_flippase_MurJ/MviN"/>
</dbReference>
<comment type="caution">
    <text evidence="9">The sequence shown here is derived from an EMBL/GenBank/DDBJ whole genome shotgun (WGS) entry which is preliminary data.</text>
</comment>
<evidence type="ECO:0000256" key="2">
    <source>
        <dbReference type="ARBA" id="ARBA00022475"/>
    </source>
</evidence>
<evidence type="ECO:0000256" key="5">
    <source>
        <dbReference type="ARBA" id="ARBA00022984"/>
    </source>
</evidence>
<evidence type="ECO:0000256" key="7">
    <source>
        <dbReference type="ARBA" id="ARBA00023136"/>
    </source>
</evidence>
<dbReference type="GO" id="GO:0009252">
    <property type="term" value="P:peptidoglycan biosynthetic process"/>
    <property type="evidence" value="ECO:0007669"/>
    <property type="project" value="UniProtKB-KW"/>
</dbReference>
<keyword evidence="7 8" id="KW-0472">Membrane</keyword>
<accession>A0A0W8E945</accession>
<feature type="transmembrane region" description="Helical" evidence="8">
    <location>
        <begin position="350"/>
        <end position="371"/>
    </location>
</feature>
<feature type="transmembrane region" description="Helical" evidence="8">
    <location>
        <begin position="442"/>
        <end position="467"/>
    </location>
</feature>
<keyword evidence="6 8" id="KW-1133">Transmembrane helix</keyword>
<comment type="subcellular location">
    <subcellularLocation>
        <location evidence="1">Cell membrane</location>
        <topology evidence="1">Multi-pass membrane protein</topology>
    </subcellularLocation>
</comment>
<reference evidence="9" key="1">
    <citation type="journal article" date="2015" name="Proc. Natl. Acad. Sci. U.S.A.">
        <title>Networks of energetic and metabolic interactions define dynamics in microbial communities.</title>
        <authorList>
            <person name="Embree M."/>
            <person name="Liu J.K."/>
            <person name="Al-Bassam M.M."/>
            <person name="Zengler K."/>
        </authorList>
    </citation>
    <scope>NUCLEOTIDE SEQUENCE</scope>
</reference>
<proteinExistence type="inferred from homology"/>
<feature type="transmembrane region" description="Helical" evidence="8">
    <location>
        <begin position="136"/>
        <end position="154"/>
    </location>
</feature>
<evidence type="ECO:0000256" key="6">
    <source>
        <dbReference type="ARBA" id="ARBA00022989"/>
    </source>
</evidence>